<dbReference type="Pfam" id="PF23176">
    <property type="entry name" value="bHLH_LHW"/>
    <property type="match status" value="1"/>
</dbReference>
<evidence type="ECO:0000259" key="4">
    <source>
        <dbReference type="Pfam" id="PF23176"/>
    </source>
</evidence>
<gene>
    <name evidence="5" type="ORF">QJS10_CPA07g00119</name>
</gene>
<comment type="caution">
    <text evidence="5">The sequence shown here is derived from an EMBL/GenBank/DDBJ whole genome shotgun (WGS) entry which is preliminary data.</text>
</comment>
<evidence type="ECO:0000313" key="5">
    <source>
        <dbReference type="EMBL" id="KAK1312571.1"/>
    </source>
</evidence>
<reference evidence="5" key="1">
    <citation type="journal article" date="2023" name="Nat. Commun.">
        <title>Diploid and tetraploid genomes of Acorus and the evolution of monocots.</title>
        <authorList>
            <person name="Ma L."/>
            <person name="Liu K.W."/>
            <person name="Li Z."/>
            <person name="Hsiao Y.Y."/>
            <person name="Qi Y."/>
            <person name="Fu T."/>
            <person name="Tang G.D."/>
            <person name="Zhang D."/>
            <person name="Sun W.H."/>
            <person name="Liu D.K."/>
            <person name="Li Y."/>
            <person name="Chen G.Z."/>
            <person name="Liu X.D."/>
            <person name="Liao X.Y."/>
            <person name="Jiang Y.T."/>
            <person name="Yu X."/>
            <person name="Hao Y."/>
            <person name="Huang J."/>
            <person name="Zhao X.W."/>
            <person name="Ke S."/>
            <person name="Chen Y.Y."/>
            <person name="Wu W.L."/>
            <person name="Hsu J.L."/>
            <person name="Lin Y.F."/>
            <person name="Huang M.D."/>
            <person name="Li C.Y."/>
            <person name="Huang L."/>
            <person name="Wang Z.W."/>
            <person name="Zhao X."/>
            <person name="Zhong W.Y."/>
            <person name="Peng D.H."/>
            <person name="Ahmad S."/>
            <person name="Lan S."/>
            <person name="Zhang J.S."/>
            <person name="Tsai W.C."/>
            <person name="Van de Peer Y."/>
            <person name="Liu Z.J."/>
        </authorList>
    </citation>
    <scope>NUCLEOTIDE SEQUENCE</scope>
    <source>
        <strain evidence="5">CP</strain>
    </source>
</reference>
<feature type="domain" description="BHLH" evidence="4">
    <location>
        <begin position="522"/>
        <end position="581"/>
    </location>
</feature>
<evidence type="ECO:0000259" key="3">
    <source>
        <dbReference type="Pfam" id="PF14215"/>
    </source>
</evidence>
<dbReference type="GO" id="GO:0003700">
    <property type="term" value="F:DNA-binding transcription factor activity"/>
    <property type="evidence" value="ECO:0007669"/>
    <property type="project" value="InterPro"/>
</dbReference>
<proteinExistence type="predicted"/>
<dbReference type="AlphaFoldDB" id="A0AAV9EHF6"/>
<reference evidence="5" key="2">
    <citation type="submission" date="2023-06" db="EMBL/GenBank/DDBJ databases">
        <authorList>
            <person name="Ma L."/>
            <person name="Liu K.-W."/>
            <person name="Li Z."/>
            <person name="Hsiao Y.-Y."/>
            <person name="Qi Y."/>
            <person name="Fu T."/>
            <person name="Tang G."/>
            <person name="Zhang D."/>
            <person name="Sun W.-H."/>
            <person name="Liu D.-K."/>
            <person name="Li Y."/>
            <person name="Chen G.-Z."/>
            <person name="Liu X.-D."/>
            <person name="Liao X.-Y."/>
            <person name="Jiang Y.-T."/>
            <person name="Yu X."/>
            <person name="Hao Y."/>
            <person name="Huang J."/>
            <person name="Zhao X.-W."/>
            <person name="Ke S."/>
            <person name="Chen Y.-Y."/>
            <person name="Wu W.-L."/>
            <person name="Hsu J.-L."/>
            <person name="Lin Y.-F."/>
            <person name="Huang M.-D."/>
            <person name="Li C.-Y."/>
            <person name="Huang L."/>
            <person name="Wang Z.-W."/>
            <person name="Zhao X."/>
            <person name="Zhong W.-Y."/>
            <person name="Peng D.-H."/>
            <person name="Ahmad S."/>
            <person name="Lan S."/>
            <person name="Zhang J.-S."/>
            <person name="Tsai W.-C."/>
            <person name="Van De Peer Y."/>
            <person name="Liu Z.-J."/>
        </authorList>
    </citation>
    <scope>NUCLEOTIDE SEQUENCE</scope>
    <source>
        <strain evidence="5">CP</strain>
        <tissue evidence="5">Leaves</tissue>
    </source>
</reference>
<dbReference type="InterPro" id="IPR011598">
    <property type="entry name" value="bHLH_dom"/>
</dbReference>
<dbReference type="GO" id="GO:0046983">
    <property type="term" value="F:protein dimerization activity"/>
    <property type="evidence" value="ECO:0007669"/>
    <property type="project" value="InterPro"/>
</dbReference>
<evidence type="ECO:0000313" key="6">
    <source>
        <dbReference type="Proteomes" id="UP001180020"/>
    </source>
</evidence>
<dbReference type="Pfam" id="PF14215">
    <property type="entry name" value="bHLH-MYC_N"/>
    <property type="match status" value="1"/>
</dbReference>
<organism evidence="5 6">
    <name type="scientific">Acorus calamus</name>
    <name type="common">Sweet flag</name>
    <dbReference type="NCBI Taxonomy" id="4465"/>
    <lineage>
        <taxon>Eukaryota</taxon>
        <taxon>Viridiplantae</taxon>
        <taxon>Streptophyta</taxon>
        <taxon>Embryophyta</taxon>
        <taxon>Tracheophyta</taxon>
        <taxon>Spermatophyta</taxon>
        <taxon>Magnoliopsida</taxon>
        <taxon>Liliopsida</taxon>
        <taxon>Acoraceae</taxon>
        <taxon>Acorus</taxon>
    </lineage>
</organism>
<feature type="domain" description="Transcription factor MYC/MYB N-terminal" evidence="3">
    <location>
        <begin position="7"/>
        <end position="174"/>
    </location>
</feature>
<keyword evidence="1" id="KW-0805">Transcription regulation</keyword>
<dbReference type="InterPro" id="IPR043561">
    <property type="entry name" value="LHW-like"/>
</dbReference>
<accession>A0AAV9EHF6</accession>
<evidence type="ECO:0000256" key="1">
    <source>
        <dbReference type="ARBA" id="ARBA00023015"/>
    </source>
</evidence>
<sequence length="703" mass="78679">MGTETALRHLLRNLCDDRWWIYAVFWKLRRRRHLVLTWEDGYCDYSKLKDPMPANARFGDKSSMISFGSETYANDSSAICPIKLAMTKMSCSHYSLGQGSIGKVASTGNHSWISADECNTKLMTEYSDELELQFAAGIKTILFVPVIPHGVLQLGSLDVIMEDMTMVARIKELFHSHQNVAGPYPLPLPLSKTFPVTPVATCNMPSPSKSQPLRKHDLLASEVSQVHVDNFPTFGPHHQPFYTGQGDRLNLENDIQDETVLESMYDIFPIDSKDLLLEQVPFLYSDHGGDLPSFACMTDQRLLTELTVLNSDKENPQEDGGLITNPNSLYGYDFGLFEDSVHLQVGEETKHEILSGIFDFPIDAELHEVLGAAFLNGADNNMLDIPLFGDNESENAGAACVNETTDLVEPSSEVYFGWFSEADHLDAAIANFYGNGSPTDSSGNLEASCLTNSKSEGEIFGDDSLPNFIPREHFIGSQTKCVSDLFNEEQKITKEPRYGRCWKGTNSSNMNGKRGRLSGVQKPRPRDRQLIQDCVKELRMLVPDGAKCSIDSLLGRTVKHLTFLREVSNQAKKMKQYADLKVGNEDHKTTGVQNHHQNGMSWAYEIGSRPSTCPIVVENLNQPGHMLVEMLCKEPELFLDIAQLIKRTGLTILKGVMEPRSDNTWARFIVEASRGFHRMEILWPLMQLLQRNGNPISGGVNYH</sequence>
<keyword evidence="6" id="KW-1185">Reference proteome</keyword>
<protein>
    <recommendedName>
        <fullName evidence="7">BHLH domain-containing protein</fullName>
    </recommendedName>
</protein>
<dbReference type="PANTHER" id="PTHR46196:SF3">
    <property type="entry name" value="TRANSCRIPTION FACTOR LHW-LIKE ISOFORM X1"/>
    <property type="match status" value="1"/>
</dbReference>
<dbReference type="Proteomes" id="UP001180020">
    <property type="component" value="Unassembled WGS sequence"/>
</dbReference>
<evidence type="ECO:0008006" key="7">
    <source>
        <dbReference type="Google" id="ProtNLM"/>
    </source>
</evidence>
<dbReference type="PANTHER" id="PTHR46196">
    <property type="entry name" value="TRANSCRIPTION FACTOR BHLH155-LIKE ISOFORM X1-RELATED"/>
    <property type="match status" value="1"/>
</dbReference>
<name>A0AAV9EHF6_ACOCL</name>
<evidence type="ECO:0000256" key="2">
    <source>
        <dbReference type="ARBA" id="ARBA00023163"/>
    </source>
</evidence>
<keyword evidence="2" id="KW-0804">Transcription</keyword>
<dbReference type="InterPro" id="IPR025610">
    <property type="entry name" value="MYC/MYB_N"/>
</dbReference>
<dbReference type="EMBL" id="JAUJYO010000007">
    <property type="protein sequence ID" value="KAK1312571.1"/>
    <property type="molecule type" value="Genomic_DNA"/>
</dbReference>